<keyword evidence="1" id="KW-0472">Membrane</keyword>
<sequence length="134" mass="15470">MCYSFTEIFHLFILKAERRRFFEELPIMGDDDTDDLEEEIESLAEKLAQILHIFNKLLSFLAGDELVKLFYAASTVLILFILVRFCLCHSKKKPVTKSLQESDNGDSLDSSVASEDTESLGWFAKYRLRLCMES</sequence>
<gene>
    <name evidence="2" type="ORF">MA16_Dca004910</name>
</gene>
<keyword evidence="1" id="KW-1133">Transmembrane helix</keyword>
<feature type="transmembrane region" description="Helical" evidence="1">
    <location>
        <begin position="69"/>
        <end position="87"/>
    </location>
</feature>
<name>A0A2I0WGF0_9ASPA</name>
<evidence type="ECO:0000313" key="2">
    <source>
        <dbReference type="EMBL" id="PKU74719.1"/>
    </source>
</evidence>
<reference evidence="2 3" key="1">
    <citation type="journal article" date="2016" name="Sci. Rep.">
        <title>The Dendrobium catenatum Lindl. genome sequence provides insights into polysaccharide synthase, floral development and adaptive evolution.</title>
        <authorList>
            <person name="Zhang G.Q."/>
            <person name="Xu Q."/>
            <person name="Bian C."/>
            <person name="Tsai W.C."/>
            <person name="Yeh C.M."/>
            <person name="Liu K.W."/>
            <person name="Yoshida K."/>
            <person name="Zhang L.S."/>
            <person name="Chang S.B."/>
            <person name="Chen F."/>
            <person name="Shi Y."/>
            <person name="Su Y.Y."/>
            <person name="Zhang Y.Q."/>
            <person name="Chen L.J."/>
            <person name="Yin Y."/>
            <person name="Lin M."/>
            <person name="Huang H."/>
            <person name="Deng H."/>
            <person name="Wang Z.W."/>
            <person name="Zhu S.L."/>
            <person name="Zhao X."/>
            <person name="Deng C."/>
            <person name="Niu S.C."/>
            <person name="Huang J."/>
            <person name="Wang M."/>
            <person name="Liu G.H."/>
            <person name="Yang H.J."/>
            <person name="Xiao X.J."/>
            <person name="Hsiao Y.Y."/>
            <person name="Wu W.L."/>
            <person name="Chen Y.Y."/>
            <person name="Mitsuda N."/>
            <person name="Ohme-Takagi M."/>
            <person name="Luo Y.B."/>
            <person name="Van de Peer Y."/>
            <person name="Liu Z.J."/>
        </authorList>
    </citation>
    <scope>NUCLEOTIDE SEQUENCE [LARGE SCALE GENOMIC DNA]</scope>
    <source>
        <tissue evidence="2">The whole plant</tissue>
    </source>
</reference>
<keyword evidence="1" id="KW-0812">Transmembrane</keyword>
<dbReference type="Proteomes" id="UP000233837">
    <property type="component" value="Unassembled WGS sequence"/>
</dbReference>
<dbReference type="EMBL" id="KZ502668">
    <property type="protein sequence ID" value="PKU74719.1"/>
    <property type="molecule type" value="Genomic_DNA"/>
</dbReference>
<protein>
    <submittedName>
        <fullName evidence="2">Uncharacterized protein</fullName>
    </submittedName>
</protein>
<evidence type="ECO:0000313" key="3">
    <source>
        <dbReference type="Proteomes" id="UP000233837"/>
    </source>
</evidence>
<organism evidence="2 3">
    <name type="scientific">Dendrobium catenatum</name>
    <dbReference type="NCBI Taxonomy" id="906689"/>
    <lineage>
        <taxon>Eukaryota</taxon>
        <taxon>Viridiplantae</taxon>
        <taxon>Streptophyta</taxon>
        <taxon>Embryophyta</taxon>
        <taxon>Tracheophyta</taxon>
        <taxon>Spermatophyta</taxon>
        <taxon>Magnoliopsida</taxon>
        <taxon>Liliopsida</taxon>
        <taxon>Asparagales</taxon>
        <taxon>Orchidaceae</taxon>
        <taxon>Epidendroideae</taxon>
        <taxon>Malaxideae</taxon>
        <taxon>Dendrobiinae</taxon>
        <taxon>Dendrobium</taxon>
    </lineage>
</organism>
<proteinExistence type="predicted"/>
<keyword evidence="3" id="KW-1185">Reference proteome</keyword>
<evidence type="ECO:0000256" key="1">
    <source>
        <dbReference type="SAM" id="Phobius"/>
    </source>
</evidence>
<accession>A0A2I0WGF0</accession>
<dbReference type="AlphaFoldDB" id="A0A2I0WGF0"/>
<reference evidence="2 3" key="2">
    <citation type="journal article" date="2017" name="Nature">
        <title>The Apostasia genome and the evolution of orchids.</title>
        <authorList>
            <person name="Zhang G.Q."/>
            <person name="Liu K.W."/>
            <person name="Li Z."/>
            <person name="Lohaus R."/>
            <person name="Hsiao Y.Y."/>
            <person name="Niu S.C."/>
            <person name="Wang J.Y."/>
            <person name="Lin Y.C."/>
            <person name="Xu Q."/>
            <person name="Chen L.J."/>
            <person name="Yoshida K."/>
            <person name="Fujiwara S."/>
            <person name="Wang Z.W."/>
            <person name="Zhang Y.Q."/>
            <person name="Mitsuda N."/>
            <person name="Wang M."/>
            <person name="Liu G.H."/>
            <person name="Pecoraro L."/>
            <person name="Huang H.X."/>
            <person name="Xiao X.J."/>
            <person name="Lin M."/>
            <person name="Wu X.Y."/>
            <person name="Wu W.L."/>
            <person name="Chen Y.Y."/>
            <person name="Chang S.B."/>
            <person name="Sakamoto S."/>
            <person name="Ohme-Takagi M."/>
            <person name="Yagi M."/>
            <person name="Zeng S.J."/>
            <person name="Shen C.Y."/>
            <person name="Yeh C.M."/>
            <person name="Luo Y.B."/>
            <person name="Tsai W.C."/>
            <person name="Van de Peer Y."/>
            <person name="Liu Z.J."/>
        </authorList>
    </citation>
    <scope>NUCLEOTIDE SEQUENCE [LARGE SCALE GENOMIC DNA]</scope>
    <source>
        <tissue evidence="2">The whole plant</tissue>
    </source>
</reference>